<dbReference type="SMART" id="SM00449">
    <property type="entry name" value="SPRY"/>
    <property type="match status" value="1"/>
</dbReference>
<dbReference type="OrthoDB" id="25503at2759"/>
<evidence type="ECO:0000313" key="4">
    <source>
        <dbReference type="Proteomes" id="UP000193218"/>
    </source>
</evidence>
<dbReference type="GeneID" id="33558422"/>
<feature type="region of interest" description="Disordered" evidence="1">
    <location>
        <begin position="129"/>
        <end position="182"/>
    </location>
</feature>
<dbReference type="InParanoid" id="A0A1Y1UA88"/>
<accession>A0A1Y1UA88</accession>
<feature type="region of interest" description="Disordered" evidence="1">
    <location>
        <begin position="47"/>
        <end position="85"/>
    </location>
</feature>
<dbReference type="PANTHER" id="PTHR12864">
    <property type="entry name" value="RAN BINDING PROTEIN 9-RELATED"/>
    <property type="match status" value="1"/>
</dbReference>
<dbReference type="Pfam" id="PF00622">
    <property type="entry name" value="SPRY"/>
    <property type="match status" value="1"/>
</dbReference>
<dbReference type="PROSITE" id="PS50188">
    <property type="entry name" value="B302_SPRY"/>
    <property type="match status" value="1"/>
</dbReference>
<evidence type="ECO:0000313" key="3">
    <source>
        <dbReference type="EMBL" id="ORX34939.1"/>
    </source>
</evidence>
<protein>
    <recommendedName>
        <fullName evidence="2">B30.2/SPRY domain-containing protein</fullName>
    </recommendedName>
</protein>
<feature type="domain" description="B30.2/SPRY" evidence="2">
    <location>
        <begin position="258"/>
        <end position="458"/>
    </location>
</feature>
<dbReference type="InterPro" id="IPR043136">
    <property type="entry name" value="B30.2/SPRY_sf"/>
</dbReference>
<feature type="compositionally biased region" description="Polar residues" evidence="1">
    <location>
        <begin position="217"/>
        <end position="231"/>
    </location>
</feature>
<dbReference type="Gene3D" id="2.60.120.920">
    <property type="match status" value="1"/>
</dbReference>
<name>A0A1Y1UA88_9TREE</name>
<dbReference type="InterPro" id="IPR003877">
    <property type="entry name" value="SPRY_dom"/>
</dbReference>
<keyword evidence="4" id="KW-1185">Reference proteome</keyword>
<dbReference type="AlphaFoldDB" id="A0A1Y1UA88"/>
<dbReference type="InterPro" id="IPR013320">
    <property type="entry name" value="ConA-like_dom_sf"/>
</dbReference>
<feature type="region of interest" description="Disordered" evidence="1">
    <location>
        <begin position="210"/>
        <end position="287"/>
    </location>
</feature>
<organism evidence="3 4">
    <name type="scientific">Kockovaella imperatae</name>
    <dbReference type="NCBI Taxonomy" id="4999"/>
    <lineage>
        <taxon>Eukaryota</taxon>
        <taxon>Fungi</taxon>
        <taxon>Dikarya</taxon>
        <taxon>Basidiomycota</taxon>
        <taxon>Agaricomycotina</taxon>
        <taxon>Tremellomycetes</taxon>
        <taxon>Tremellales</taxon>
        <taxon>Cuniculitremaceae</taxon>
        <taxon>Kockovaella</taxon>
    </lineage>
</organism>
<dbReference type="SUPFAM" id="SSF49899">
    <property type="entry name" value="Concanavalin A-like lectins/glucanases"/>
    <property type="match status" value="1"/>
</dbReference>
<comment type="caution">
    <text evidence="3">The sequence shown here is derived from an EMBL/GenBank/DDBJ whole genome shotgun (WGS) entry which is preliminary data.</text>
</comment>
<dbReference type="Proteomes" id="UP000193218">
    <property type="component" value="Unassembled WGS sequence"/>
</dbReference>
<dbReference type="InterPro" id="IPR001870">
    <property type="entry name" value="B30.2/SPRY"/>
</dbReference>
<evidence type="ECO:0000259" key="2">
    <source>
        <dbReference type="PROSITE" id="PS50188"/>
    </source>
</evidence>
<feature type="compositionally biased region" description="Acidic residues" evidence="1">
    <location>
        <begin position="133"/>
        <end position="142"/>
    </location>
</feature>
<dbReference type="STRING" id="4999.A0A1Y1UA88"/>
<sequence length="742" mass="82410">MPPPVQSGGASSSNESRPIFAFAASSAQPSTESPTYASILRRQWTTEDVDRQESLDELNPITAGSSSSIHAPPWRASEGDAEASGSRISMSDLLAGRSRDSWAGAIDAARRQGYPNRAPRMMRTVFGGRSMESDSDEEDQAEEPQNRSRLYRQGQNRTSDDLRVLGGSGGALTLSRGSNNRRRRSLIDRLAAQIGDELRRPRVEGIYASHGMKPTNEDLQNQHTPLVVQSQGKKRSLEENESRSKRRKLDTKPDPVLSPSRPSYLEYTTLDPSTPIPLEFEPPTSTSNVGLEQRVRHASLGPQSHITFTYLSPSRETNSDQNASALRTTKPIPLACGIHYYEVEVVDAGEEGHMSVGWMREKTKLSRLVGWEPGSWGWHGDDGKTFEGKGQGQDFGEKWGAGDIVGCGIDYTQKRAFFTKNGRLLAYRFKNLGPGLFPAVGLKTFRETVAVNFTGPFKYDIDTHVKGVRDRIWFEAHHASVRQVPRLVDQVTPPNGNAPVSTLEPIDKTSAALVLDYLAHAGLTATLAATEKEMARRKWIPRTTVSGNATKEPELDSDPTIESFASISKAIDWLQLRLTSRDDLRLPWSFLDQLYINMPSRIERRLRIYDLELLCFLSLAQPIENPSTDVDPIEEGRALMQRCMDEHWEEDLEQSLRSTFTILSGRLKSVNEVRKQPLVADLIAGIRDSRGIAPRSHLEQAIVQTSLVGRTLAMDDPAGAFVNVKRLLQGESNTVSVKVEPE</sequence>
<dbReference type="EMBL" id="NBSH01000012">
    <property type="protein sequence ID" value="ORX34939.1"/>
    <property type="molecule type" value="Genomic_DNA"/>
</dbReference>
<feature type="compositionally biased region" description="Polar residues" evidence="1">
    <location>
        <begin position="25"/>
        <end position="35"/>
    </location>
</feature>
<evidence type="ECO:0000256" key="1">
    <source>
        <dbReference type="SAM" id="MobiDB-lite"/>
    </source>
</evidence>
<proteinExistence type="predicted"/>
<reference evidence="3 4" key="1">
    <citation type="submission" date="2017-03" db="EMBL/GenBank/DDBJ databases">
        <title>Widespread Adenine N6-methylation of Active Genes in Fungi.</title>
        <authorList>
            <consortium name="DOE Joint Genome Institute"/>
            <person name="Mondo S.J."/>
            <person name="Dannebaum R.O."/>
            <person name="Kuo R.C."/>
            <person name="Louie K.B."/>
            <person name="Bewick A.J."/>
            <person name="Labutti K."/>
            <person name="Haridas S."/>
            <person name="Kuo A."/>
            <person name="Salamov A."/>
            <person name="Ahrendt S.R."/>
            <person name="Lau R."/>
            <person name="Bowen B.P."/>
            <person name="Lipzen A."/>
            <person name="Sullivan W."/>
            <person name="Andreopoulos W.B."/>
            <person name="Clum A."/>
            <person name="Lindquist E."/>
            <person name="Daum C."/>
            <person name="Northen T.R."/>
            <person name="Ramamoorthy G."/>
            <person name="Schmitz R.J."/>
            <person name="Gryganskyi A."/>
            <person name="Culley D."/>
            <person name="Magnuson J."/>
            <person name="James T.Y."/>
            <person name="O'Malley M.A."/>
            <person name="Stajich J.E."/>
            <person name="Spatafora J.W."/>
            <person name="Visel A."/>
            <person name="Grigoriev I.V."/>
        </authorList>
    </citation>
    <scope>NUCLEOTIDE SEQUENCE [LARGE SCALE GENOMIC DNA]</scope>
    <source>
        <strain evidence="3 4">NRRL Y-17943</strain>
    </source>
</reference>
<dbReference type="InterPro" id="IPR050618">
    <property type="entry name" value="Ubq-SigPath_Reg"/>
</dbReference>
<dbReference type="RefSeq" id="XP_021869155.1">
    <property type="nucleotide sequence ID" value="XM_022016613.1"/>
</dbReference>
<feature type="region of interest" description="Disordered" evidence="1">
    <location>
        <begin position="1"/>
        <end position="35"/>
    </location>
</feature>
<gene>
    <name evidence="3" type="ORF">BD324DRAFT_633305</name>
</gene>